<dbReference type="Proteomes" id="UP000499080">
    <property type="component" value="Unassembled WGS sequence"/>
</dbReference>
<evidence type="ECO:0000313" key="1">
    <source>
        <dbReference type="EMBL" id="GBO35308.1"/>
    </source>
</evidence>
<comment type="caution">
    <text evidence="1">The sequence shown here is derived from an EMBL/GenBank/DDBJ whole genome shotgun (WGS) entry which is preliminary data.</text>
</comment>
<reference evidence="1 2" key="1">
    <citation type="journal article" date="2019" name="Sci. Rep.">
        <title>Orb-weaving spider Araneus ventricosus genome elucidates the spidroin gene catalogue.</title>
        <authorList>
            <person name="Kono N."/>
            <person name="Nakamura H."/>
            <person name="Ohtoshi R."/>
            <person name="Moran D.A.P."/>
            <person name="Shinohara A."/>
            <person name="Yoshida Y."/>
            <person name="Fujiwara M."/>
            <person name="Mori M."/>
            <person name="Tomita M."/>
            <person name="Arakawa K."/>
        </authorList>
    </citation>
    <scope>NUCLEOTIDE SEQUENCE [LARGE SCALE GENOMIC DNA]</scope>
</reference>
<gene>
    <name evidence="1" type="ORF">AVEN_125560-2_1</name>
</gene>
<sequence length="88" mass="9940">DHQCANGCDTLIKLKSAIRCQRPGLLSPGFCSWTIMQDPTQKGTQGNTFVARDGRGWILPHQTFTFFLHRNEHPRDVISAAMKRCGRL</sequence>
<feature type="non-terminal residue" evidence="1">
    <location>
        <position position="1"/>
    </location>
</feature>
<dbReference type="EMBL" id="BGPR01059269">
    <property type="protein sequence ID" value="GBO35308.1"/>
    <property type="molecule type" value="Genomic_DNA"/>
</dbReference>
<organism evidence="1 2">
    <name type="scientific">Araneus ventricosus</name>
    <name type="common">Orbweaver spider</name>
    <name type="synonym">Epeira ventricosa</name>
    <dbReference type="NCBI Taxonomy" id="182803"/>
    <lineage>
        <taxon>Eukaryota</taxon>
        <taxon>Metazoa</taxon>
        <taxon>Ecdysozoa</taxon>
        <taxon>Arthropoda</taxon>
        <taxon>Chelicerata</taxon>
        <taxon>Arachnida</taxon>
        <taxon>Araneae</taxon>
        <taxon>Araneomorphae</taxon>
        <taxon>Entelegynae</taxon>
        <taxon>Araneoidea</taxon>
        <taxon>Araneidae</taxon>
        <taxon>Araneus</taxon>
    </lineage>
</organism>
<accession>A0A4Y2WFC7</accession>
<proteinExistence type="predicted"/>
<protein>
    <submittedName>
        <fullName evidence="1">Uncharacterized protein</fullName>
    </submittedName>
</protein>
<name>A0A4Y2WFC7_ARAVE</name>
<evidence type="ECO:0000313" key="2">
    <source>
        <dbReference type="Proteomes" id="UP000499080"/>
    </source>
</evidence>
<keyword evidence="2" id="KW-1185">Reference proteome</keyword>
<dbReference type="AlphaFoldDB" id="A0A4Y2WFC7"/>